<accession>A0A495ENS7</accession>
<dbReference type="AlphaFoldDB" id="A0A495ENS7"/>
<comment type="caution">
    <text evidence="1">The sequence shown here is derived from an EMBL/GenBank/DDBJ whole genome shotgun (WGS) entry which is preliminary data.</text>
</comment>
<name>A0A495ENS7_9MICC</name>
<proteinExistence type="predicted"/>
<protein>
    <submittedName>
        <fullName evidence="1">Uncharacterized protein</fullName>
    </submittedName>
</protein>
<dbReference type="RefSeq" id="WP_147429601.1">
    <property type="nucleotide sequence ID" value="NZ_RBIR01000006.1"/>
</dbReference>
<dbReference type="EMBL" id="RBIR01000006">
    <property type="protein sequence ID" value="RKR18640.1"/>
    <property type="molecule type" value="Genomic_DNA"/>
</dbReference>
<dbReference type="Proteomes" id="UP000276055">
    <property type="component" value="Unassembled WGS sequence"/>
</dbReference>
<gene>
    <name evidence="1" type="ORF">C8D78_2837</name>
</gene>
<dbReference type="OrthoDB" id="9994048at2"/>
<evidence type="ECO:0000313" key="2">
    <source>
        <dbReference type="Proteomes" id="UP000276055"/>
    </source>
</evidence>
<evidence type="ECO:0000313" key="1">
    <source>
        <dbReference type="EMBL" id="RKR18640.1"/>
    </source>
</evidence>
<organism evidence="1 2">
    <name type="scientific">Arthrobacter oryzae</name>
    <dbReference type="NCBI Taxonomy" id="409290"/>
    <lineage>
        <taxon>Bacteria</taxon>
        <taxon>Bacillati</taxon>
        <taxon>Actinomycetota</taxon>
        <taxon>Actinomycetes</taxon>
        <taxon>Micrococcales</taxon>
        <taxon>Micrococcaceae</taxon>
        <taxon>Arthrobacter</taxon>
    </lineage>
</organism>
<sequence length="146" mass="15911">MILLTTASPATMATAASTGRYREWTVHLAPTHRLRDLAKGRKFTADLAIIRISATDENAPFTVLRVDILGNGKKKRLSRQYRNDVANPIFSILAAPAWVRDLFVDVAGAPELVNAYAGPALGAVGYFEYTSPDVRFPVPAEQRVAA</sequence>
<reference evidence="1 2" key="1">
    <citation type="submission" date="2018-10" db="EMBL/GenBank/DDBJ databases">
        <title>Genomic Encyclopedia of Type Strains, Phase IV (KMG-IV): sequencing the most valuable type-strain genomes for metagenomic binning, comparative biology and taxonomic classification.</title>
        <authorList>
            <person name="Goeker M."/>
        </authorList>
    </citation>
    <scope>NUCLEOTIDE SEQUENCE [LARGE SCALE GENOMIC DNA]</scope>
    <source>
        <strain evidence="1 2">DSM 25586</strain>
    </source>
</reference>